<evidence type="ECO:0000256" key="6">
    <source>
        <dbReference type="ARBA" id="ARBA00012912"/>
    </source>
</evidence>
<evidence type="ECO:0000256" key="8">
    <source>
        <dbReference type="ARBA" id="ARBA00022679"/>
    </source>
</evidence>
<dbReference type="OrthoDB" id="3204291at2"/>
<comment type="catalytic activity">
    <reaction evidence="1">
        <text>(S)-3-amino-2-methylpropanoate + 2-oxoglutarate = 2-methyl-3-oxopropanoate + L-glutamate</text>
        <dbReference type="Rhea" id="RHEA:13993"/>
        <dbReference type="ChEBI" id="CHEBI:16810"/>
        <dbReference type="ChEBI" id="CHEBI:29985"/>
        <dbReference type="ChEBI" id="CHEBI:57700"/>
        <dbReference type="ChEBI" id="CHEBI:58655"/>
        <dbReference type="EC" id="2.6.1.22"/>
    </reaction>
</comment>
<evidence type="ECO:0000256" key="3">
    <source>
        <dbReference type="ARBA" id="ARBA00005176"/>
    </source>
</evidence>
<evidence type="ECO:0000256" key="2">
    <source>
        <dbReference type="ARBA" id="ARBA00001933"/>
    </source>
</evidence>
<accession>A0A2P8DDQ1</accession>
<reference evidence="17 18" key="1">
    <citation type="submission" date="2018-03" db="EMBL/GenBank/DDBJ databases">
        <title>Genomic Encyclopedia of Archaeal and Bacterial Type Strains, Phase II (KMG-II): from individual species to whole genera.</title>
        <authorList>
            <person name="Goeker M."/>
        </authorList>
    </citation>
    <scope>NUCLEOTIDE SEQUENCE [LARGE SCALE GENOMIC DNA]</scope>
    <source>
        <strain evidence="17 18">DSM 45312</strain>
    </source>
</reference>
<comment type="catalytic activity">
    <reaction evidence="14">
        <text>4-aminobutanoate + 2-oxoglutarate = succinate semialdehyde + L-glutamate</text>
        <dbReference type="Rhea" id="RHEA:23352"/>
        <dbReference type="ChEBI" id="CHEBI:16810"/>
        <dbReference type="ChEBI" id="CHEBI:29985"/>
        <dbReference type="ChEBI" id="CHEBI:57706"/>
        <dbReference type="ChEBI" id="CHEBI:59888"/>
        <dbReference type="EC" id="2.6.1.19"/>
    </reaction>
</comment>
<organism evidence="17 18">
    <name type="scientific">Murinocardiopsis flavida</name>
    <dbReference type="NCBI Taxonomy" id="645275"/>
    <lineage>
        <taxon>Bacteria</taxon>
        <taxon>Bacillati</taxon>
        <taxon>Actinomycetota</taxon>
        <taxon>Actinomycetes</taxon>
        <taxon>Streptosporangiales</taxon>
        <taxon>Nocardiopsidaceae</taxon>
        <taxon>Murinocardiopsis</taxon>
    </lineage>
</organism>
<dbReference type="EMBL" id="PYGA01000015">
    <property type="protein sequence ID" value="PSK95348.1"/>
    <property type="molecule type" value="Genomic_DNA"/>
</dbReference>
<dbReference type="PANTHER" id="PTHR11986">
    <property type="entry name" value="AMINOTRANSFERASE CLASS III"/>
    <property type="match status" value="1"/>
</dbReference>
<dbReference type="InterPro" id="IPR049704">
    <property type="entry name" value="Aminotrans_3_PPA_site"/>
</dbReference>
<dbReference type="FunFam" id="3.40.640.10:FF:000013">
    <property type="entry name" value="4-aminobutyrate aminotransferase"/>
    <property type="match status" value="1"/>
</dbReference>
<evidence type="ECO:0000256" key="5">
    <source>
        <dbReference type="ARBA" id="ARBA00012876"/>
    </source>
</evidence>
<dbReference type="SUPFAM" id="SSF53383">
    <property type="entry name" value="PLP-dependent transferases"/>
    <property type="match status" value="1"/>
</dbReference>
<evidence type="ECO:0000256" key="15">
    <source>
        <dbReference type="ARBA" id="ARBA00050054"/>
    </source>
</evidence>
<dbReference type="EC" id="2.6.1.22" evidence="5"/>
<comment type="cofactor">
    <cofactor evidence="2">
        <name>pyridoxal 5'-phosphate</name>
        <dbReference type="ChEBI" id="CHEBI:597326"/>
    </cofactor>
</comment>
<dbReference type="GO" id="GO:0047298">
    <property type="term" value="F:(S)-3-amino-2-methylpropionate transaminase activity"/>
    <property type="evidence" value="ECO:0007669"/>
    <property type="project" value="UniProtKB-EC"/>
</dbReference>
<proteinExistence type="inferred from homology"/>
<comment type="caution">
    <text evidence="17">The sequence shown here is derived from an EMBL/GenBank/DDBJ whole genome shotgun (WGS) entry which is preliminary data.</text>
</comment>
<evidence type="ECO:0000256" key="1">
    <source>
        <dbReference type="ARBA" id="ARBA00001750"/>
    </source>
</evidence>
<dbReference type="EC" id="2.6.1.19" evidence="6"/>
<dbReference type="InterPro" id="IPR050103">
    <property type="entry name" value="Class-III_PLP-dep_AT"/>
</dbReference>
<dbReference type="Pfam" id="PF00202">
    <property type="entry name" value="Aminotran_3"/>
    <property type="match status" value="1"/>
</dbReference>
<dbReference type="InterPro" id="IPR005814">
    <property type="entry name" value="Aminotrans_3"/>
</dbReference>
<dbReference type="AlphaFoldDB" id="A0A2P8DDQ1"/>
<evidence type="ECO:0000256" key="7">
    <source>
        <dbReference type="ARBA" id="ARBA00022576"/>
    </source>
</evidence>
<dbReference type="Gene3D" id="3.90.1150.10">
    <property type="entry name" value="Aspartate Aminotransferase, domain 1"/>
    <property type="match status" value="1"/>
</dbReference>
<dbReference type="Proteomes" id="UP000240542">
    <property type="component" value="Unassembled WGS sequence"/>
</dbReference>
<dbReference type="PIRSF" id="PIRSF000521">
    <property type="entry name" value="Transaminase_4ab_Lys_Orn"/>
    <property type="match status" value="1"/>
</dbReference>
<comment type="similarity">
    <text evidence="4 16">Belongs to the class-III pyridoxal-phosphate-dependent aminotransferase family.</text>
</comment>
<evidence type="ECO:0000256" key="9">
    <source>
        <dbReference type="ARBA" id="ARBA00022898"/>
    </source>
</evidence>
<evidence type="ECO:0000256" key="11">
    <source>
        <dbReference type="ARBA" id="ARBA00030204"/>
    </source>
</evidence>
<evidence type="ECO:0000256" key="4">
    <source>
        <dbReference type="ARBA" id="ARBA00008954"/>
    </source>
</evidence>
<keyword evidence="8 17" id="KW-0808">Transferase</keyword>
<dbReference type="InterPro" id="IPR015422">
    <property type="entry name" value="PyrdxlP-dep_Trfase_small"/>
</dbReference>
<evidence type="ECO:0000256" key="10">
    <source>
        <dbReference type="ARBA" id="ARBA00029760"/>
    </source>
</evidence>
<sequence length="424" mass="44691">MAEKASESAALSPILKQATPVLAARGEGVYIFDEDDRRYLDFTAGIGVTSTGHCHPKVVEAAQRQVGTLIHGQYTTVMHRPLLELTERLGSVLPDGIDRLFYVNSGSEAVEAALRLARQATGRQNAIVFQGSFHGRTMAAASLTTSGVKIRAGIGPLMPGVAVSPFPYAYRLGMTEEQASEYALRELDYLLTTVSSPSDTAAIFIEPVLGEGGYVPVPDSFLRGLRERADRHGILLVMDEVQTGFGRTGKFWGHDHSGTRPDIVITAKGLASGFPLSAIAAPSEIMDRAWPGSQGGTYGGNAVSCAAALATLDVIQNEGLVDNSAQMGERLHKGLRGVADAHPVIGDVRGLGLMLGNEFTAPDGSPDAATATKAHRIAAEKGLLLLTCGPQGNVVRMIPPLIVNAEQIDAAVDLWSAAVTEAVS</sequence>
<dbReference type="GO" id="GO:0030170">
    <property type="term" value="F:pyridoxal phosphate binding"/>
    <property type="evidence" value="ECO:0007669"/>
    <property type="project" value="InterPro"/>
</dbReference>
<keyword evidence="9 16" id="KW-0663">Pyridoxal phosphate</keyword>
<evidence type="ECO:0000256" key="14">
    <source>
        <dbReference type="ARBA" id="ARBA00048021"/>
    </source>
</evidence>
<dbReference type="CDD" id="cd00610">
    <property type="entry name" value="OAT_like"/>
    <property type="match status" value="1"/>
</dbReference>
<dbReference type="PROSITE" id="PS00600">
    <property type="entry name" value="AA_TRANSFER_CLASS_3"/>
    <property type="match status" value="1"/>
</dbReference>
<evidence type="ECO:0000256" key="16">
    <source>
        <dbReference type="RuleBase" id="RU003560"/>
    </source>
</evidence>
<evidence type="ECO:0000313" key="18">
    <source>
        <dbReference type="Proteomes" id="UP000240542"/>
    </source>
</evidence>
<evidence type="ECO:0000313" key="17">
    <source>
        <dbReference type="EMBL" id="PSK95348.1"/>
    </source>
</evidence>
<protein>
    <recommendedName>
        <fullName evidence="12">(S)-3-amino-2-methylpropionate transaminase</fullName>
        <ecNumber evidence="6">2.6.1.19</ecNumber>
        <ecNumber evidence="5">2.6.1.22</ecNumber>
    </recommendedName>
    <alternativeName>
        <fullName evidence="13">GABA aminotransferase</fullName>
    </alternativeName>
    <alternativeName>
        <fullName evidence="11">Gamma-amino-N-butyrate transaminase</fullName>
    </alternativeName>
    <alternativeName>
        <fullName evidence="15">Glutamate:succinic semialdehyde transaminase</fullName>
    </alternativeName>
    <alternativeName>
        <fullName evidence="10">L-AIBAT</fullName>
    </alternativeName>
</protein>
<dbReference type="InterPro" id="IPR015421">
    <property type="entry name" value="PyrdxlP-dep_Trfase_major"/>
</dbReference>
<dbReference type="GO" id="GO:0034386">
    <property type="term" value="F:4-aminobutyrate:2-oxoglutarate transaminase activity"/>
    <property type="evidence" value="ECO:0007669"/>
    <property type="project" value="UniProtKB-EC"/>
</dbReference>
<dbReference type="RefSeq" id="WP_106584699.1">
    <property type="nucleotide sequence ID" value="NZ_PYGA01000015.1"/>
</dbReference>
<keyword evidence="7 17" id="KW-0032">Aminotransferase</keyword>
<keyword evidence="18" id="KW-1185">Reference proteome</keyword>
<name>A0A2P8DDQ1_9ACTN</name>
<comment type="pathway">
    <text evidence="3">Amino-acid degradation; 4-aminobutanoate degradation.</text>
</comment>
<gene>
    <name evidence="17" type="ORF">CLV63_1157</name>
</gene>
<evidence type="ECO:0000256" key="12">
    <source>
        <dbReference type="ARBA" id="ARBA00030857"/>
    </source>
</evidence>
<dbReference type="GO" id="GO:0042802">
    <property type="term" value="F:identical protein binding"/>
    <property type="evidence" value="ECO:0007669"/>
    <property type="project" value="TreeGrafter"/>
</dbReference>
<evidence type="ECO:0000256" key="13">
    <source>
        <dbReference type="ARBA" id="ARBA00031787"/>
    </source>
</evidence>
<dbReference type="InterPro" id="IPR015424">
    <property type="entry name" value="PyrdxlP-dep_Trfase"/>
</dbReference>
<dbReference type="Gene3D" id="3.40.640.10">
    <property type="entry name" value="Type I PLP-dependent aspartate aminotransferase-like (Major domain)"/>
    <property type="match status" value="1"/>
</dbReference>